<gene>
    <name evidence="4" type="ORF">KHQ06_11300</name>
</gene>
<feature type="domain" description="HTH tetR-type" evidence="3">
    <location>
        <begin position="15"/>
        <end position="75"/>
    </location>
</feature>
<dbReference type="PANTHER" id="PTHR30055">
    <property type="entry name" value="HTH-TYPE TRANSCRIPTIONAL REGULATOR RUTR"/>
    <property type="match status" value="1"/>
</dbReference>
<dbReference type="Gene3D" id="1.10.357.10">
    <property type="entry name" value="Tetracycline Repressor, domain 2"/>
    <property type="match status" value="1"/>
</dbReference>
<organism evidence="4 5">
    <name type="scientific">Nocardia tengchongensis</name>
    <dbReference type="NCBI Taxonomy" id="2055889"/>
    <lineage>
        <taxon>Bacteria</taxon>
        <taxon>Bacillati</taxon>
        <taxon>Actinomycetota</taxon>
        <taxon>Actinomycetes</taxon>
        <taxon>Mycobacteriales</taxon>
        <taxon>Nocardiaceae</taxon>
        <taxon>Nocardia</taxon>
    </lineage>
</organism>
<evidence type="ECO:0000313" key="5">
    <source>
        <dbReference type="Proteomes" id="UP000683310"/>
    </source>
</evidence>
<dbReference type="Proteomes" id="UP000683310">
    <property type="component" value="Chromosome"/>
</dbReference>
<dbReference type="PRINTS" id="PR00455">
    <property type="entry name" value="HTHTETR"/>
</dbReference>
<dbReference type="InterPro" id="IPR001647">
    <property type="entry name" value="HTH_TetR"/>
</dbReference>
<name>A0ABX8CU18_9NOCA</name>
<dbReference type="EMBL" id="CP074371">
    <property type="protein sequence ID" value="QVI23407.1"/>
    <property type="molecule type" value="Genomic_DNA"/>
</dbReference>
<keyword evidence="5" id="KW-1185">Reference proteome</keyword>
<evidence type="ECO:0000259" key="3">
    <source>
        <dbReference type="PROSITE" id="PS50977"/>
    </source>
</evidence>
<keyword evidence="1 2" id="KW-0238">DNA-binding</keyword>
<dbReference type="InterPro" id="IPR009057">
    <property type="entry name" value="Homeodomain-like_sf"/>
</dbReference>
<evidence type="ECO:0000256" key="2">
    <source>
        <dbReference type="PROSITE-ProRule" id="PRU00335"/>
    </source>
</evidence>
<dbReference type="RefSeq" id="WP_213559479.1">
    <property type="nucleotide sequence ID" value="NZ_JBHXAJ010000001.1"/>
</dbReference>
<reference evidence="4 5" key="1">
    <citation type="submission" date="2021-04" db="EMBL/GenBank/DDBJ databases">
        <title>Nocardia tengchongensis.</title>
        <authorList>
            <person name="Zhuang k."/>
            <person name="Ran Y."/>
            <person name="Li W."/>
        </authorList>
    </citation>
    <scope>NUCLEOTIDE SEQUENCE [LARGE SCALE GENOMIC DNA]</scope>
    <source>
        <strain evidence="4 5">CFH S0057</strain>
    </source>
</reference>
<accession>A0ABX8CU18</accession>
<sequence length="199" mass="21794">MSPAGARQPRNENGIYTHRRIVEATLDVLASRGWGHASVAEVAERAGVTRGAVQHHFKDRDGMLTAAVQHIMDQRISRIEALRHVGRAPGDHTRAIVRHAVEMHQGPAFTAALQLCMAAADDPVLRPRVAAMELEVGARGFWALIELLQLDGNDPKVRATVQAFLDSARGLGLAGILNDDADRRTHVADRWAEMLAELR</sequence>
<feature type="DNA-binding region" description="H-T-H motif" evidence="2">
    <location>
        <begin position="38"/>
        <end position="57"/>
    </location>
</feature>
<dbReference type="PROSITE" id="PS50977">
    <property type="entry name" value="HTH_TETR_2"/>
    <property type="match status" value="1"/>
</dbReference>
<dbReference type="PANTHER" id="PTHR30055:SF226">
    <property type="entry name" value="HTH-TYPE TRANSCRIPTIONAL REGULATOR PKSA"/>
    <property type="match status" value="1"/>
</dbReference>
<dbReference type="Pfam" id="PF00440">
    <property type="entry name" value="TetR_N"/>
    <property type="match status" value="1"/>
</dbReference>
<proteinExistence type="predicted"/>
<evidence type="ECO:0000256" key="1">
    <source>
        <dbReference type="ARBA" id="ARBA00023125"/>
    </source>
</evidence>
<dbReference type="InterPro" id="IPR050109">
    <property type="entry name" value="HTH-type_TetR-like_transc_reg"/>
</dbReference>
<protein>
    <submittedName>
        <fullName evidence="4">TetR family transcriptional regulator</fullName>
    </submittedName>
</protein>
<evidence type="ECO:0000313" key="4">
    <source>
        <dbReference type="EMBL" id="QVI23407.1"/>
    </source>
</evidence>
<dbReference type="SUPFAM" id="SSF46689">
    <property type="entry name" value="Homeodomain-like"/>
    <property type="match status" value="1"/>
</dbReference>